<dbReference type="InterPro" id="IPR011050">
    <property type="entry name" value="Pectin_lyase_fold/virulence"/>
</dbReference>
<dbReference type="InterPro" id="IPR012334">
    <property type="entry name" value="Pectin_lyas_fold"/>
</dbReference>
<dbReference type="Gene3D" id="2.160.20.10">
    <property type="entry name" value="Single-stranded right-handed beta-helix, Pectin lyase-like"/>
    <property type="match status" value="1"/>
</dbReference>
<sequence>MIIGENISNIHIKNCKFVNATHAIGINGWNGEDSGKNIIISNNLFENCENGIRIEEINNLDINFNNFKNGSYGNSIQLNYCNNSKIVNNNSTNNRGNGILSSFV</sequence>
<reference evidence="1 2" key="1">
    <citation type="submission" date="2018-06" db="EMBL/GenBank/DDBJ databases">
        <title>Genomic insight into two independent archaeal endosymbiosis events.</title>
        <authorList>
            <person name="Lind A.E."/>
            <person name="Lewis W.H."/>
            <person name="Spang A."/>
            <person name="Guy L."/>
            <person name="Embley M.T."/>
            <person name="Ettema T.J.G."/>
        </authorList>
    </citation>
    <scope>NUCLEOTIDE SEQUENCE [LARGE SCALE GENOMIC DNA]</scope>
    <source>
        <strain evidence="1">NOE</strain>
    </source>
</reference>
<dbReference type="AlphaFoldDB" id="A0A366M9I4"/>
<protein>
    <recommendedName>
        <fullName evidence="3">Right handed beta helix domain-containing protein</fullName>
    </recommendedName>
</protein>
<dbReference type="EMBL" id="NIZT01000070">
    <property type="protein sequence ID" value="RBQ22254.1"/>
    <property type="molecule type" value="Genomic_DNA"/>
</dbReference>
<keyword evidence="2" id="KW-1185">Reference proteome</keyword>
<proteinExistence type="predicted"/>
<organism evidence="1 2">
    <name type="scientific">Candidatus Methanobinarius endosymbioticus</name>
    <dbReference type="NCBI Taxonomy" id="2006182"/>
    <lineage>
        <taxon>Archaea</taxon>
        <taxon>Methanobacteriati</taxon>
        <taxon>Methanobacteriota</taxon>
        <taxon>Methanomada group</taxon>
        <taxon>Methanobacteria</taxon>
        <taxon>Methanobacteriales</taxon>
        <taxon>Methanobacteriaceae</taxon>
        <taxon>Candidatus Methanobinarius</taxon>
    </lineage>
</organism>
<evidence type="ECO:0008006" key="3">
    <source>
        <dbReference type="Google" id="ProtNLM"/>
    </source>
</evidence>
<accession>A0A366M9I4</accession>
<name>A0A366M9I4_9EURY</name>
<comment type="caution">
    <text evidence="1">The sequence shown here is derived from an EMBL/GenBank/DDBJ whole genome shotgun (WGS) entry which is preliminary data.</text>
</comment>
<dbReference type="InterPro" id="IPR006626">
    <property type="entry name" value="PbH1"/>
</dbReference>
<dbReference type="Proteomes" id="UP000253099">
    <property type="component" value="Unassembled WGS sequence"/>
</dbReference>
<evidence type="ECO:0000313" key="1">
    <source>
        <dbReference type="EMBL" id="RBQ22254.1"/>
    </source>
</evidence>
<dbReference type="SMART" id="SM00710">
    <property type="entry name" value="PbH1"/>
    <property type="match status" value="3"/>
</dbReference>
<dbReference type="SUPFAM" id="SSF51126">
    <property type="entry name" value="Pectin lyase-like"/>
    <property type="match status" value="1"/>
</dbReference>
<gene>
    <name evidence="1" type="ORF">ALNOE001_19780</name>
</gene>
<evidence type="ECO:0000313" key="2">
    <source>
        <dbReference type="Proteomes" id="UP000253099"/>
    </source>
</evidence>